<name>A0A1F6CIP0_HANXR</name>
<accession>A0A1F6CIP0</accession>
<keyword evidence="1" id="KW-0732">Signal</keyword>
<proteinExistence type="predicted"/>
<protein>
    <submittedName>
        <fullName evidence="2">Uncharacterized protein</fullName>
    </submittedName>
</protein>
<gene>
    <name evidence="2" type="ORF">A3F84_26735</name>
</gene>
<dbReference type="Proteomes" id="UP000178606">
    <property type="component" value="Unassembled WGS sequence"/>
</dbReference>
<dbReference type="EMBL" id="MFKF01000239">
    <property type="protein sequence ID" value="OGG49113.1"/>
    <property type="molecule type" value="Genomic_DNA"/>
</dbReference>
<dbReference type="AlphaFoldDB" id="A0A1F6CIP0"/>
<evidence type="ECO:0000313" key="2">
    <source>
        <dbReference type="EMBL" id="OGG49113.1"/>
    </source>
</evidence>
<reference evidence="2 3" key="1">
    <citation type="journal article" date="2016" name="Nat. Commun.">
        <title>Thousands of microbial genomes shed light on interconnected biogeochemical processes in an aquifer system.</title>
        <authorList>
            <person name="Anantharaman K."/>
            <person name="Brown C.T."/>
            <person name="Hug L.A."/>
            <person name="Sharon I."/>
            <person name="Castelle C.J."/>
            <person name="Probst A.J."/>
            <person name="Thomas B.C."/>
            <person name="Singh A."/>
            <person name="Wilkins M.J."/>
            <person name="Karaoz U."/>
            <person name="Brodie E.L."/>
            <person name="Williams K.H."/>
            <person name="Hubbard S.S."/>
            <person name="Banfield J.F."/>
        </authorList>
    </citation>
    <scope>NUCLEOTIDE SEQUENCE [LARGE SCALE GENOMIC DNA]</scope>
    <source>
        <strain evidence="3">RIFCSPLOWO2_12_FULL_64_10</strain>
    </source>
</reference>
<feature type="signal peptide" evidence="1">
    <location>
        <begin position="1"/>
        <end position="23"/>
    </location>
</feature>
<evidence type="ECO:0000256" key="1">
    <source>
        <dbReference type="SAM" id="SignalP"/>
    </source>
</evidence>
<comment type="caution">
    <text evidence="2">The sequence shown here is derived from an EMBL/GenBank/DDBJ whole genome shotgun (WGS) entry which is preliminary data.</text>
</comment>
<organism evidence="2 3">
    <name type="scientific">Handelsmanbacteria sp. (strain RIFCSPLOWO2_12_FULL_64_10)</name>
    <dbReference type="NCBI Taxonomy" id="1817868"/>
    <lineage>
        <taxon>Bacteria</taxon>
        <taxon>Candidatus Handelsmaniibacteriota</taxon>
    </lineage>
</organism>
<evidence type="ECO:0000313" key="3">
    <source>
        <dbReference type="Proteomes" id="UP000178606"/>
    </source>
</evidence>
<sequence>MKTAFLKALIIWLLLSTFCLAWAHVHAPAQDRGDTCLLCQWTGTTAFEVDVSAGLPAPSISGYLSLLSGPTVSETVCDFPCGRSPPAVSFS</sequence>
<feature type="chain" id="PRO_5009523386" evidence="1">
    <location>
        <begin position="24"/>
        <end position="91"/>
    </location>
</feature>